<feature type="region of interest" description="Disordered" evidence="1">
    <location>
        <begin position="1"/>
        <end position="61"/>
    </location>
</feature>
<evidence type="ECO:0000313" key="2">
    <source>
        <dbReference type="EMBL" id="MCI61778.1"/>
    </source>
</evidence>
<dbReference type="Proteomes" id="UP000265520">
    <property type="component" value="Unassembled WGS sequence"/>
</dbReference>
<dbReference type="EMBL" id="LXQA010606127">
    <property type="protein sequence ID" value="MCI61778.1"/>
    <property type="molecule type" value="Genomic_DNA"/>
</dbReference>
<feature type="compositionally biased region" description="Basic and acidic residues" evidence="1">
    <location>
        <begin position="1"/>
        <end position="17"/>
    </location>
</feature>
<proteinExistence type="predicted"/>
<feature type="non-terminal residue" evidence="2">
    <location>
        <position position="1"/>
    </location>
</feature>
<accession>A0A392TLE7</accession>
<dbReference type="AlphaFoldDB" id="A0A392TLE7"/>
<name>A0A392TLE7_9FABA</name>
<protein>
    <submittedName>
        <fullName evidence="2">Uncharacterized protein</fullName>
    </submittedName>
</protein>
<organism evidence="2 3">
    <name type="scientific">Trifolium medium</name>
    <dbReference type="NCBI Taxonomy" id="97028"/>
    <lineage>
        <taxon>Eukaryota</taxon>
        <taxon>Viridiplantae</taxon>
        <taxon>Streptophyta</taxon>
        <taxon>Embryophyta</taxon>
        <taxon>Tracheophyta</taxon>
        <taxon>Spermatophyta</taxon>
        <taxon>Magnoliopsida</taxon>
        <taxon>eudicotyledons</taxon>
        <taxon>Gunneridae</taxon>
        <taxon>Pentapetalae</taxon>
        <taxon>rosids</taxon>
        <taxon>fabids</taxon>
        <taxon>Fabales</taxon>
        <taxon>Fabaceae</taxon>
        <taxon>Papilionoideae</taxon>
        <taxon>50 kb inversion clade</taxon>
        <taxon>NPAAA clade</taxon>
        <taxon>Hologalegina</taxon>
        <taxon>IRL clade</taxon>
        <taxon>Trifolieae</taxon>
        <taxon>Trifolium</taxon>
    </lineage>
</organism>
<evidence type="ECO:0000256" key="1">
    <source>
        <dbReference type="SAM" id="MobiDB-lite"/>
    </source>
</evidence>
<reference evidence="2 3" key="1">
    <citation type="journal article" date="2018" name="Front. Plant Sci.">
        <title>Red Clover (Trifolium pratense) and Zigzag Clover (T. medium) - A Picture of Genomic Similarities and Differences.</title>
        <authorList>
            <person name="Dluhosova J."/>
            <person name="Istvanek J."/>
            <person name="Nedelnik J."/>
            <person name="Repkova J."/>
        </authorList>
    </citation>
    <scope>NUCLEOTIDE SEQUENCE [LARGE SCALE GENOMIC DNA]</scope>
    <source>
        <strain evidence="3">cv. 10/8</strain>
        <tissue evidence="2">Leaf</tissue>
    </source>
</reference>
<keyword evidence="3" id="KW-1185">Reference proteome</keyword>
<comment type="caution">
    <text evidence="2">The sequence shown here is derived from an EMBL/GenBank/DDBJ whole genome shotgun (WGS) entry which is preliminary data.</text>
</comment>
<evidence type="ECO:0000313" key="3">
    <source>
        <dbReference type="Proteomes" id="UP000265520"/>
    </source>
</evidence>
<sequence>IEAEKDTTQHLDVEHSINEQQSSPPAESQAEHIMNTDEFINESSAGYARTPRTGDSQEQDGTVVSKLFPTICLPSQVLQTMKDLAPE</sequence>
<feature type="non-terminal residue" evidence="2">
    <location>
        <position position="87"/>
    </location>
</feature>